<evidence type="ECO:0000256" key="6">
    <source>
        <dbReference type="ARBA" id="ARBA00022741"/>
    </source>
</evidence>
<dbReference type="Proteomes" id="UP000275267">
    <property type="component" value="Unassembled WGS sequence"/>
</dbReference>
<evidence type="ECO:0000256" key="8">
    <source>
        <dbReference type="ARBA" id="ARBA00022842"/>
    </source>
</evidence>
<feature type="transmembrane region" description="Helical" evidence="14">
    <location>
        <begin position="698"/>
        <end position="721"/>
    </location>
</feature>
<dbReference type="PROSITE" id="PS00154">
    <property type="entry name" value="ATPASE_E1_E2"/>
    <property type="match status" value="1"/>
</dbReference>
<dbReference type="InterPro" id="IPR023299">
    <property type="entry name" value="ATPase_P-typ_cyto_dom_N"/>
</dbReference>
<dbReference type="SUPFAM" id="SSF81665">
    <property type="entry name" value="Calcium ATPase, transmembrane domain M"/>
    <property type="match status" value="1"/>
</dbReference>
<sequence>MEAHGMDAISNETVDLEHIPVEEVFEHLKCTREGLTADAAQERINAFGYNKLEEKQESKVLKFLGFMWNPLSWVMEAAAIMAIALAHGGKDLRGKKMSIDYHDFVGIMLLLIINSTISFIEENNAGNAAAALMARLAPKAKVLRDGTWSELDASLLVPGNIISIKLGDIIPADARLLEGDPLKIDQSALTGESLPVTKHPGDGIYSGSTCKQGEIEAVVIATGIHTFFGKAAHLVESTSHVGHFQKVLTSIGNFCICSIAVGMTIELIVMYAIHARKYRQIVDNLLVLLIGGIPIAMPTVLSVTMAIGSHKLAQQGAITKRMTAIEEMAGMDVLCSDKTGTLTLNKLSVDKNLIEVFSRGMEKDDIVLMAARASRLENQDAIDFAIVSMLPDSKEARAGVQEVHFLPFNPTDKRTALTYLDAGSKMHRVSKGAPEQILNLASNKSEIERKEVPEGTKESPGGPWQFLGLLPLFDPPRHDSAETIRRALDLGVSVKMITGDQLAIAKETGRRLGMGTNMYPSSSLLGGKKEGDIAVLPVDELIEQADGFAGVFPEHKYEIVQRLQARKHICGMTGDGVNDAPALKIADIVIAVADATDAARGASDIVLTEPRLSVIVSAVLTSRAIFQRMKNYTIYAVSITMVIGIVLGFLLLACFWRFDFPPKLVLVIAILNDGTIMTISKDKVKPSPHPDSWKLAEIFATGVIIGAYLAVTTVLFFWAAYKTEFFVRVFDVRSLNIDKLRREIGDKEDTDVIADNMERLASAVYLQVSTISQALIFVTRSRGWSFLERPGLLLMGAFVVAQLVASVLAAMVSWEVAGIKGIGWRWTGAIWVYNIAVYLLLDPIKFGVRYGLSGRAWSLVIDHKVAFTSRKDFGKEAREAAWAHQQRTLHGLGPPAGAAASSSAEQLGLMAEDARRRAEIARLRELHTLKGKVESVVKLKGLDLDDINNQHYTV</sequence>
<evidence type="ECO:0000256" key="10">
    <source>
        <dbReference type="ARBA" id="ARBA00022989"/>
    </source>
</evidence>
<comment type="similarity">
    <text evidence="2 14">Belongs to the cation transport ATPase (P-type) (TC 3.A.3) family. Type IIIA subfamily.</text>
</comment>
<dbReference type="InterPro" id="IPR018303">
    <property type="entry name" value="ATPase_P-typ_P_site"/>
</dbReference>
<dbReference type="NCBIfam" id="TIGR01494">
    <property type="entry name" value="ATPase_P-type"/>
    <property type="match status" value="2"/>
</dbReference>
<keyword evidence="17" id="KW-1185">Reference proteome</keyword>
<protein>
    <recommendedName>
        <fullName evidence="14">Plasma membrane ATPase</fullName>
        <ecNumber evidence="14">7.1.2.1</ecNumber>
    </recommendedName>
</protein>
<keyword evidence="10 14" id="KW-1133">Transmembrane helix</keyword>
<dbReference type="GO" id="GO:0016887">
    <property type="term" value="F:ATP hydrolysis activity"/>
    <property type="evidence" value="ECO:0007669"/>
    <property type="project" value="InterPro"/>
</dbReference>
<evidence type="ECO:0000313" key="16">
    <source>
        <dbReference type="EMBL" id="RLN42930.1"/>
    </source>
</evidence>
<dbReference type="GO" id="GO:0008553">
    <property type="term" value="F:P-type proton-exporting transporter activity"/>
    <property type="evidence" value="ECO:0007669"/>
    <property type="project" value="UniProtKB-UniRule"/>
</dbReference>
<dbReference type="Pfam" id="PF00122">
    <property type="entry name" value="E1-E2_ATPase"/>
    <property type="match status" value="1"/>
</dbReference>
<dbReference type="InterPro" id="IPR023298">
    <property type="entry name" value="ATPase_P-typ_TM_dom_sf"/>
</dbReference>
<organism evidence="16 17">
    <name type="scientific">Panicum miliaceum</name>
    <name type="common">Proso millet</name>
    <name type="synonym">Broomcorn millet</name>
    <dbReference type="NCBI Taxonomy" id="4540"/>
    <lineage>
        <taxon>Eukaryota</taxon>
        <taxon>Viridiplantae</taxon>
        <taxon>Streptophyta</taxon>
        <taxon>Embryophyta</taxon>
        <taxon>Tracheophyta</taxon>
        <taxon>Spermatophyta</taxon>
        <taxon>Magnoliopsida</taxon>
        <taxon>Liliopsida</taxon>
        <taxon>Poales</taxon>
        <taxon>Poaceae</taxon>
        <taxon>PACMAD clade</taxon>
        <taxon>Panicoideae</taxon>
        <taxon>Panicodae</taxon>
        <taxon>Paniceae</taxon>
        <taxon>Panicinae</taxon>
        <taxon>Panicum</taxon>
        <taxon>Panicum sect. Panicum</taxon>
    </lineage>
</organism>
<dbReference type="GO" id="GO:0005886">
    <property type="term" value="C:plasma membrane"/>
    <property type="evidence" value="ECO:0007669"/>
    <property type="project" value="UniProtKB-SubCell"/>
</dbReference>
<keyword evidence="14" id="KW-0813">Transport</keyword>
<comment type="subcellular location">
    <subcellularLocation>
        <location evidence="14">Cell membrane</location>
        <topology evidence="14">Multi-pass membrane protein</topology>
    </subcellularLocation>
    <subcellularLocation>
        <location evidence="1">Membrane</location>
        <topology evidence="1">Multi-pass membrane protein</topology>
    </subcellularLocation>
</comment>
<comment type="catalytic activity">
    <reaction evidence="13 14">
        <text>ATP + H2O + H(+)(in) = ADP + phosphate + 2 H(+)(out)</text>
        <dbReference type="Rhea" id="RHEA:20852"/>
        <dbReference type="ChEBI" id="CHEBI:15377"/>
        <dbReference type="ChEBI" id="CHEBI:15378"/>
        <dbReference type="ChEBI" id="CHEBI:30616"/>
        <dbReference type="ChEBI" id="CHEBI:43474"/>
        <dbReference type="ChEBI" id="CHEBI:456216"/>
        <dbReference type="EC" id="7.1.2.1"/>
    </reaction>
</comment>
<dbReference type="NCBIfam" id="TIGR01647">
    <property type="entry name" value="ATPase-IIIA_H"/>
    <property type="match status" value="1"/>
</dbReference>
<dbReference type="InterPro" id="IPR059000">
    <property type="entry name" value="ATPase_P-type_domA"/>
</dbReference>
<dbReference type="SMART" id="SM00831">
    <property type="entry name" value="Cation_ATPase_N"/>
    <property type="match status" value="1"/>
</dbReference>
<keyword evidence="9 14" id="KW-1278">Translocase</keyword>
<feature type="transmembrane region" description="Helical" evidence="14">
    <location>
        <begin position="791"/>
        <end position="812"/>
    </location>
</feature>
<dbReference type="EMBL" id="PQIB02000001">
    <property type="protein sequence ID" value="RLN42930.1"/>
    <property type="molecule type" value="Genomic_DNA"/>
</dbReference>
<keyword evidence="14" id="KW-0375">Hydrogen ion transport</keyword>
<dbReference type="EC" id="7.1.2.1" evidence="14"/>
<evidence type="ECO:0000256" key="5">
    <source>
        <dbReference type="ARBA" id="ARBA00022723"/>
    </source>
</evidence>
<evidence type="ECO:0000256" key="12">
    <source>
        <dbReference type="ARBA" id="ARBA00023136"/>
    </source>
</evidence>
<evidence type="ECO:0000256" key="4">
    <source>
        <dbReference type="ARBA" id="ARBA00022692"/>
    </source>
</evidence>
<dbReference type="FunFam" id="3.40.50.1000:FF:000211">
    <property type="entry name" value="Plasma membrane ATPase"/>
    <property type="match status" value="1"/>
</dbReference>
<feature type="transmembrane region" description="Helical" evidence="14">
    <location>
        <begin position="101"/>
        <end position="120"/>
    </location>
</feature>
<feature type="transmembrane region" description="Helical" evidence="14">
    <location>
        <begin position="632"/>
        <end position="656"/>
    </location>
</feature>
<evidence type="ECO:0000256" key="3">
    <source>
        <dbReference type="ARBA" id="ARBA00022553"/>
    </source>
</evidence>
<dbReference type="Gene3D" id="2.70.150.10">
    <property type="entry name" value="Calcium-transporting ATPase, cytoplasmic transduction domain A"/>
    <property type="match status" value="1"/>
</dbReference>
<keyword evidence="4 14" id="KW-0812">Transmembrane</keyword>
<dbReference type="InterPro" id="IPR008250">
    <property type="entry name" value="ATPase_P-typ_transduc_dom_A_sf"/>
</dbReference>
<gene>
    <name evidence="16" type="ORF">C2845_PM01G00150</name>
</gene>
<dbReference type="SFLD" id="SFLDG00002">
    <property type="entry name" value="C1.7:_P-type_atpase_like"/>
    <property type="match status" value="1"/>
</dbReference>
<accession>A0A3L6TS02</accession>
<keyword evidence="8 14" id="KW-0460">Magnesium</keyword>
<dbReference type="PRINTS" id="PR00120">
    <property type="entry name" value="HATPASE"/>
</dbReference>
<dbReference type="SUPFAM" id="SSF56784">
    <property type="entry name" value="HAD-like"/>
    <property type="match status" value="1"/>
</dbReference>
<evidence type="ECO:0000256" key="13">
    <source>
        <dbReference type="ARBA" id="ARBA00048122"/>
    </source>
</evidence>
<feature type="domain" description="Cation-transporting P-type ATPase N-terminal" evidence="15">
    <location>
        <begin position="15"/>
        <end position="87"/>
    </location>
</feature>
<dbReference type="SUPFAM" id="SSF81653">
    <property type="entry name" value="Calcium ATPase, transduction domain A"/>
    <property type="match status" value="1"/>
</dbReference>
<feature type="transmembrane region" description="Helical" evidence="14">
    <location>
        <begin position="251"/>
        <end position="273"/>
    </location>
</feature>
<dbReference type="GO" id="GO:0120029">
    <property type="term" value="P:proton export across plasma membrane"/>
    <property type="evidence" value="ECO:0007669"/>
    <property type="project" value="UniProtKB-UniRule"/>
</dbReference>
<dbReference type="GO" id="GO:0005524">
    <property type="term" value="F:ATP binding"/>
    <property type="evidence" value="ECO:0007669"/>
    <property type="project" value="UniProtKB-UniRule"/>
</dbReference>
<dbReference type="Pfam" id="PF00690">
    <property type="entry name" value="Cation_ATPase_N"/>
    <property type="match status" value="1"/>
</dbReference>
<reference evidence="17" key="1">
    <citation type="journal article" date="2019" name="Nat. Commun.">
        <title>The genome of broomcorn millet.</title>
        <authorList>
            <person name="Zou C."/>
            <person name="Miki D."/>
            <person name="Li D."/>
            <person name="Tang Q."/>
            <person name="Xiao L."/>
            <person name="Rajput S."/>
            <person name="Deng P."/>
            <person name="Jia W."/>
            <person name="Huang R."/>
            <person name="Zhang M."/>
            <person name="Sun Y."/>
            <person name="Hu J."/>
            <person name="Fu X."/>
            <person name="Schnable P.S."/>
            <person name="Li F."/>
            <person name="Zhang H."/>
            <person name="Feng B."/>
            <person name="Zhu X."/>
            <person name="Liu R."/>
            <person name="Schnable J.C."/>
            <person name="Zhu J.-K."/>
            <person name="Zhang H."/>
        </authorList>
    </citation>
    <scope>NUCLEOTIDE SEQUENCE [LARGE SCALE GENOMIC DNA]</scope>
</reference>
<dbReference type="FunFam" id="2.70.150.10:FF:000004">
    <property type="entry name" value="Plasma membrane ATPase"/>
    <property type="match status" value="1"/>
</dbReference>
<dbReference type="GO" id="GO:0046872">
    <property type="term" value="F:metal ion binding"/>
    <property type="evidence" value="ECO:0007669"/>
    <property type="project" value="UniProtKB-KW"/>
</dbReference>
<dbReference type="Gene3D" id="6.10.140.890">
    <property type="match status" value="1"/>
</dbReference>
<dbReference type="InterPro" id="IPR036412">
    <property type="entry name" value="HAD-like_sf"/>
</dbReference>
<feature type="transmembrane region" description="Helical" evidence="14">
    <location>
        <begin position="71"/>
        <end position="89"/>
    </location>
</feature>
<dbReference type="InterPro" id="IPR004014">
    <property type="entry name" value="ATPase_P-typ_cation-transptr_N"/>
</dbReference>
<evidence type="ECO:0000256" key="9">
    <source>
        <dbReference type="ARBA" id="ARBA00022967"/>
    </source>
</evidence>
<dbReference type="Gene3D" id="1.20.1110.10">
    <property type="entry name" value="Calcium-transporting ATPase, transmembrane domain"/>
    <property type="match status" value="1"/>
</dbReference>
<name>A0A3L6TS02_PANMI</name>
<dbReference type="Gene3D" id="3.40.50.1000">
    <property type="entry name" value="HAD superfamily/HAD-like"/>
    <property type="match status" value="1"/>
</dbReference>
<dbReference type="PANTHER" id="PTHR42861">
    <property type="entry name" value="CALCIUM-TRANSPORTING ATPASE"/>
    <property type="match status" value="1"/>
</dbReference>
<dbReference type="CDD" id="cd02076">
    <property type="entry name" value="P-type_ATPase_H"/>
    <property type="match status" value="1"/>
</dbReference>
<evidence type="ECO:0000256" key="14">
    <source>
        <dbReference type="RuleBase" id="RU362083"/>
    </source>
</evidence>
<proteinExistence type="inferred from homology"/>
<dbReference type="OrthoDB" id="116380at2759"/>
<comment type="caution">
    <text evidence="16">The sequence shown here is derived from an EMBL/GenBank/DDBJ whole genome shotgun (WGS) entry which is preliminary data.</text>
</comment>
<evidence type="ECO:0000256" key="1">
    <source>
        <dbReference type="ARBA" id="ARBA00004141"/>
    </source>
</evidence>
<evidence type="ECO:0000313" key="17">
    <source>
        <dbReference type="Proteomes" id="UP000275267"/>
    </source>
</evidence>
<keyword evidence="3" id="KW-0597">Phosphoprotein</keyword>
<dbReference type="InterPro" id="IPR001757">
    <property type="entry name" value="P_typ_ATPase"/>
</dbReference>
<keyword evidence="5" id="KW-0479">Metal-binding</keyword>
<evidence type="ECO:0000256" key="11">
    <source>
        <dbReference type="ARBA" id="ARBA00023065"/>
    </source>
</evidence>
<dbReference type="InterPro" id="IPR023214">
    <property type="entry name" value="HAD_sf"/>
</dbReference>
<dbReference type="Gene3D" id="3.40.1110.10">
    <property type="entry name" value="Calcium-transporting ATPase, cytoplasmic domain N"/>
    <property type="match status" value="1"/>
</dbReference>
<dbReference type="Pfam" id="PF00702">
    <property type="entry name" value="Hydrolase"/>
    <property type="match status" value="1"/>
</dbReference>
<dbReference type="PRINTS" id="PR00119">
    <property type="entry name" value="CATATPASE"/>
</dbReference>
<feature type="transmembrane region" description="Helical" evidence="14">
    <location>
        <begin position="824"/>
        <end position="841"/>
    </location>
</feature>
<evidence type="ECO:0000256" key="7">
    <source>
        <dbReference type="ARBA" id="ARBA00022840"/>
    </source>
</evidence>
<dbReference type="InterPro" id="IPR006534">
    <property type="entry name" value="P-type_ATPase_IIIA"/>
</dbReference>
<evidence type="ECO:0000259" key="15">
    <source>
        <dbReference type="SMART" id="SM00831"/>
    </source>
</evidence>
<feature type="transmembrane region" description="Helical" evidence="14">
    <location>
        <begin position="285"/>
        <end position="307"/>
    </location>
</feature>
<evidence type="ECO:0000256" key="2">
    <source>
        <dbReference type="ARBA" id="ARBA00008804"/>
    </source>
</evidence>
<dbReference type="InterPro" id="IPR044492">
    <property type="entry name" value="P_typ_ATPase_HD_dom"/>
</dbReference>
<keyword evidence="6 14" id="KW-0547">Nucleotide-binding</keyword>
<keyword evidence="12 14" id="KW-0472">Membrane</keyword>
<keyword evidence="11 14" id="KW-0406">Ion transport</keyword>
<keyword evidence="7 14" id="KW-0067">ATP-binding</keyword>
<dbReference type="SFLD" id="SFLDF00027">
    <property type="entry name" value="p-type_atpase"/>
    <property type="match status" value="1"/>
</dbReference>
<dbReference type="AlphaFoldDB" id="A0A3L6TS02"/>
<dbReference type="SFLD" id="SFLDS00003">
    <property type="entry name" value="Haloacid_Dehalogenase"/>
    <property type="match status" value="1"/>
</dbReference>
<dbReference type="STRING" id="4540.A0A3L6TS02"/>